<evidence type="ECO:0000313" key="8">
    <source>
        <dbReference type="EMBL" id="CAL1536062.1"/>
    </source>
</evidence>
<dbReference type="GO" id="GO:0006820">
    <property type="term" value="P:monoatomic anion transport"/>
    <property type="evidence" value="ECO:0007669"/>
    <property type="project" value="TreeGrafter"/>
</dbReference>
<dbReference type="FunFam" id="1.20.1250.20:FF:000003">
    <property type="entry name" value="Solute carrier family 17 member 3"/>
    <property type="match status" value="1"/>
</dbReference>
<feature type="transmembrane region" description="Helical" evidence="7">
    <location>
        <begin position="58"/>
        <end position="77"/>
    </location>
</feature>
<accession>A0AAV2HPQ5</accession>
<dbReference type="EMBL" id="CAXITT010000220">
    <property type="protein sequence ID" value="CAL1536062.1"/>
    <property type="molecule type" value="Genomic_DNA"/>
</dbReference>
<comment type="caution">
    <text evidence="8">The sequence shown here is derived from an EMBL/GenBank/DDBJ whole genome shotgun (WGS) entry which is preliminary data.</text>
</comment>
<dbReference type="InterPro" id="IPR036259">
    <property type="entry name" value="MFS_trans_sf"/>
</dbReference>
<organism evidence="8 9">
    <name type="scientific">Lymnaea stagnalis</name>
    <name type="common">Great pond snail</name>
    <name type="synonym">Helix stagnalis</name>
    <dbReference type="NCBI Taxonomy" id="6523"/>
    <lineage>
        <taxon>Eukaryota</taxon>
        <taxon>Metazoa</taxon>
        <taxon>Spiralia</taxon>
        <taxon>Lophotrochozoa</taxon>
        <taxon>Mollusca</taxon>
        <taxon>Gastropoda</taxon>
        <taxon>Heterobranchia</taxon>
        <taxon>Euthyneura</taxon>
        <taxon>Panpulmonata</taxon>
        <taxon>Hygrophila</taxon>
        <taxon>Lymnaeoidea</taxon>
        <taxon>Lymnaeidae</taxon>
        <taxon>Lymnaea</taxon>
    </lineage>
</organism>
<keyword evidence="3 7" id="KW-0812">Transmembrane</keyword>
<evidence type="ECO:0000256" key="5">
    <source>
        <dbReference type="ARBA" id="ARBA00022989"/>
    </source>
</evidence>
<keyword evidence="4" id="KW-0769">Symport</keyword>
<keyword evidence="6 7" id="KW-0472">Membrane</keyword>
<evidence type="ECO:0000256" key="6">
    <source>
        <dbReference type="ARBA" id="ARBA00023136"/>
    </source>
</evidence>
<keyword evidence="2" id="KW-0813">Transport</keyword>
<evidence type="ECO:0000256" key="3">
    <source>
        <dbReference type="ARBA" id="ARBA00022692"/>
    </source>
</evidence>
<keyword evidence="5 7" id="KW-1133">Transmembrane helix</keyword>
<evidence type="ECO:0000256" key="4">
    <source>
        <dbReference type="ARBA" id="ARBA00022847"/>
    </source>
</evidence>
<dbReference type="PANTHER" id="PTHR11662">
    <property type="entry name" value="SOLUTE CARRIER FAMILY 17"/>
    <property type="match status" value="1"/>
</dbReference>
<dbReference type="GO" id="GO:0015293">
    <property type="term" value="F:symporter activity"/>
    <property type="evidence" value="ECO:0007669"/>
    <property type="project" value="UniProtKB-KW"/>
</dbReference>
<reference evidence="8 9" key="1">
    <citation type="submission" date="2024-04" db="EMBL/GenBank/DDBJ databases">
        <authorList>
            <consortium name="Genoscope - CEA"/>
            <person name="William W."/>
        </authorList>
    </citation>
    <scope>NUCLEOTIDE SEQUENCE [LARGE SCALE GENOMIC DNA]</scope>
</reference>
<evidence type="ECO:0000313" key="9">
    <source>
        <dbReference type="Proteomes" id="UP001497497"/>
    </source>
</evidence>
<keyword evidence="9" id="KW-1185">Reference proteome</keyword>
<feature type="transmembrane region" description="Helical" evidence="7">
    <location>
        <begin position="117"/>
        <end position="142"/>
    </location>
</feature>
<dbReference type="PANTHER" id="PTHR11662:SF399">
    <property type="entry name" value="FI19708P1-RELATED"/>
    <property type="match status" value="1"/>
</dbReference>
<proteinExistence type="predicted"/>
<protein>
    <submittedName>
        <fullName evidence="8">Uncharacterized protein</fullName>
    </submittedName>
</protein>
<name>A0AAV2HPQ5_LYMST</name>
<dbReference type="InterPro" id="IPR050382">
    <property type="entry name" value="MFS_Na/Anion_cotransporter"/>
</dbReference>
<dbReference type="AlphaFoldDB" id="A0AAV2HPQ5"/>
<dbReference type="SUPFAM" id="SSF103473">
    <property type="entry name" value="MFS general substrate transporter"/>
    <property type="match status" value="1"/>
</dbReference>
<feature type="transmembrane region" description="Helical" evidence="7">
    <location>
        <begin position="28"/>
        <end position="46"/>
    </location>
</feature>
<sequence length="285" mass="30670">MLSYLPRYFNDFFQFDLKTDGLLSSLPFAGRILTGLITGYMSDWMLRRGVSVCLTRKSFQSIGCFGCAVFCLFIAFIPGLTSAVSISLLVLALSFQNITSVAFRINLLDIAPRYAGLLNGVVSTIATLISLPAPVVTSLLIAGGSRRGWMIVFCLVAAFNIIGGLIYVMFASGEIQEWATSDFVHEVRTADGESVEARAPQDISVESGLPGASVGGVQAPSTPQQDIVSAGKVKVLREVKSVPLSTSRGSRRLKERLGRRATMDVGALIKRVQSQAFSNLAFADL</sequence>
<evidence type="ECO:0000256" key="1">
    <source>
        <dbReference type="ARBA" id="ARBA00004141"/>
    </source>
</evidence>
<comment type="subcellular location">
    <subcellularLocation>
        <location evidence="1">Membrane</location>
        <topology evidence="1">Multi-pass membrane protein</topology>
    </subcellularLocation>
</comment>
<dbReference type="Gene3D" id="1.20.1250.20">
    <property type="entry name" value="MFS general substrate transporter like domains"/>
    <property type="match status" value="1"/>
</dbReference>
<gene>
    <name evidence="8" type="ORF">GSLYS_00009975001</name>
</gene>
<dbReference type="Proteomes" id="UP001497497">
    <property type="component" value="Unassembled WGS sequence"/>
</dbReference>
<evidence type="ECO:0000256" key="7">
    <source>
        <dbReference type="SAM" id="Phobius"/>
    </source>
</evidence>
<evidence type="ECO:0000256" key="2">
    <source>
        <dbReference type="ARBA" id="ARBA00022448"/>
    </source>
</evidence>
<feature type="transmembrane region" description="Helical" evidence="7">
    <location>
        <begin position="148"/>
        <end position="170"/>
    </location>
</feature>
<dbReference type="GO" id="GO:0016020">
    <property type="term" value="C:membrane"/>
    <property type="evidence" value="ECO:0007669"/>
    <property type="project" value="UniProtKB-SubCell"/>
</dbReference>